<dbReference type="Gene3D" id="3.30.300.20">
    <property type="match status" value="1"/>
</dbReference>
<dbReference type="PANTHER" id="PTHR11760">
    <property type="entry name" value="30S/40S RIBOSOMAL PROTEIN S3"/>
    <property type="match status" value="1"/>
</dbReference>
<name>A0A835M0W8_9MAGN</name>
<evidence type="ECO:0000259" key="3">
    <source>
        <dbReference type="Pfam" id="PF07650"/>
    </source>
</evidence>
<sequence>MVTLLRTKIIIRATSNKNVLGEKGRRIRELTSVVQKRFKFPKNSVELYAEKVNNRGLCDIAQAESLRYKFLGFGSKRIMRASPFDNAQSLDPQRAESSRQHVRALNTQFASWVQSQLQNHPDELWEDGLQDYLTHVSDIMDTFRDVLDWLKANGAKAESIPAFGQHSTENKSVFGTNNNATKSQNTSSRNSLPAFGSRSTEDKSVFGTANNTNSQIALSPNNLPAFGLRSTENSSIFGSSNNERKFQNAAKVDSLPAVGTNNNETKFQIPEKSGSAQRQALPTHGALALQRLGYVFQKLNGASTSGSTA</sequence>
<feature type="domain" description="KH type-2" evidence="3">
    <location>
        <begin position="5"/>
        <end position="55"/>
    </location>
</feature>
<organism evidence="4 5">
    <name type="scientific">Coptis chinensis</name>
    <dbReference type="NCBI Taxonomy" id="261450"/>
    <lineage>
        <taxon>Eukaryota</taxon>
        <taxon>Viridiplantae</taxon>
        <taxon>Streptophyta</taxon>
        <taxon>Embryophyta</taxon>
        <taxon>Tracheophyta</taxon>
        <taxon>Spermatophyta</taxon>
        <taxon>Magnoliopsida</taxon>
        <taxon>Ranunculales</taxon>
        <taxon>Ranunculaceae</taxon>
        <taxon>Coptidoideae</taxon>
        <taxon>Coptis</taxon>
    </lineage>
</organism>
<accession>A0A835M0W8</accession>
<comment type="caution">
    <text evidence="4">The sequence shown here is derived from an EMBL/GenBank/DDBJ whole genome shotgun (WGS) entry which is preliminary data.</text>
</comment>
<gene>
    <name evidence="4" type="ORF">IFM89_024160</name>
</gene>
<proteinExistence type="predicted"/>
<keyword evidence="5" id="KW-1185">Reference proteome</keyword>
<dbReference type="InterPro" id="IPR015946">
    <property type="entry name" value="KH_dom-like_a/b"/>
</dbReference>
<dbReference type="EMBL" id="JADFTS010000003">
    <property type="protein sequence ID" value="KAF9615533.1"/>
    <property type="molecule type" value="Genomic_DNA"/>
</dbReference>
<dbReference type="Pfam" id="PF07650">
    <property type="entry name" value="KH_2"/>
    <property type="match status" value="1"/>
</dbReference>
<evidence type="ECO:0000313" key="5">
    <source>
        <dbReference type="Proteomes" id="UP000631114"/>
    </source>
</evidence>
<dbReference type="Proteomes" id="UP000631114">
    <property type="component" value="Unassembled WGS sequence"/>
</dbReference>
<dbReference type="InterPro" id="IPR057258">
    <property type="entry name" value="Ribosomal_uS3"/>
</dbReference>
<feature type="compositionally biased region" description="Polar residues" evidence="2">
    <location>
        <begin position="168"/>
        <end position="191"/>
    </location>
</feature>
<dbReference type="InterPro" id="IPR004044">
    <property type="entry name" value="KH_dom_type_2"/>
</dbReference>
<feature type="compositionally biased region" description="Polar residues" evidence="2">
    <location>
        <begin position="207"/>
        <end position="219"/>
    </location>
</feature>
<dbReference type="GO" id="GO:0005634">
    <property type="term" value="C:nucleus"/>
    <property type="evidence" value="ECO:0007669"/>
    <property type="project" value="TreeGrafter"/>
</dbReference>
<dbReference type="SUPFAM" id="SSF54814">
    <property type="entry name" value="Prokaryotic type KH domain (KH-domain type II)"/>
    <property type="match status" value="1"/>
</dbReference>
<protein>
    <recommendedName>
        <fullName evidence="3">KH type-2 domain-containing protein</fullName>
    </recommendedName>
</protein>
<dbReference type="GO" id="GO:0022627">
    <property type="term" value="C:cytosolic small ribosomal subunit"/>
    <property type="evidence" value="ECO:0007669"/>
    <property type="project" value="TreeGrafter"/>
</dbReference>
<dbReference type="GO" id="GO:0003723">
    <property type="term" value="F:RNA binding"/>
    <property type="evidence" value="ECO:0007669"/>
    <property type="project" value="UniProtKB-KW"/>
</dbReference>
<feature type="region of interest" description="Disordered" evidence="2">
    <location>
        <begin position="168"/>
        <end position="219"/>
    </location>
</feature>
<feature type="non-terminal residue" evidence="4">
    <location>
        <position position="1"/>
    </location>
</feature>
<evidence type="ECO:0000256" key="1">
    <source>
        <dbReference type="ARBA" id="ARBA00022884"/>
    </source>
</evidence>
<dbReference type="PANTHER" id="PTHR11760:SF69">
    <property type="entry name" value="SMALL RIBOSOMAL SUBUNIT PROTEIN US3X-RELATED"/>
    <property type="match status" value="1"/>
</dbReference>
<dbReference type="InterPro" id="IPR009019">
    <property type="entry name" value="KH_sf_prok-type"/>
</dbReference>
<evidence type="ECO:0000256" key="2">
    <source>
        <dbReference type="SAM" id="MobiDB-lite"/>
    </source>
</evidence>
<evidence type="ECO:0000313" key="4">
    <source>
        <dbReference type="EMBL" id="KAF9615533.1"/>
    </source>
</evidence>
<dbReference type="OrthoDB" id="185618at2759"/>
<keyword evidence="1" id="KW-0694">RNA-binding</keyword>
<reference evidence="4 5" key="1">
    <citation type="submission" date="2020-10" db="EMBL/GenBank/DDBJ databases">
        <title>The Coptis chinensis genome and diversification of protoberbering-type alkaloids.</title>
        <authorList>
            <person name="Wang B."/>
            <person name="Shu S."/>
            <person name="Song C."/>
            <person name="Liu Y."/>
        </authorList>
    </citation>
    <scope>NUCLEOTIDE SEQUENCE [LARGE SCALE GENOMIC DNA]</scope>
    <source>
        <strain evidence="4">HL-2020</strain>
        <tissue evidence="4">Leaf</tissue>
    </source>
</reference>
<dbReference type="GO" id="GO:0003735">
    <property type="term" value="F:structural constituent of ribosome"/>
    <property type="evidence" value="ECO:0007669"/>
    <property type="project" value="TreeGrafter"/>
</dbReference>
<dbReference type="AlphaFoldDB" id="A0A835M0W8"/>